<dbReference type="AlphaFoldDB" id="E8R6H7"/>
<dbReference type="Pfam" id="PF00575">
    <property type="entry name" value="S1"/>
    <property type="match status" value="1"/>
</dbReference>
<evidence type="ECO:0000256" key="2">
    <source>
        <dbReference type="ARBA" id="ARBA00004496"/>
    </source>
</evidence>
<comment type="function">
    <text evidence="8">3'-5' exoribonuclease that releases 5'-nucleoside monophosphates and is involved in maturation of structured RNAs.</text>
</comment>
<evidence type="ECO:0000259" key="11">
    <source>
        <dbReference type="SMART" id="SM00316"/>
    </source>
</evidence>
<reference evidence="13 14" key="2">
    <citation type="journal article" date="2011" name="Stand. Genomic Sci.">
        <title>Complete genome sequence of Isosphaera pallida type strain (IS1B).</title>
        <authorList>
            <consortium name="US DOE Joint Genome Institute (JGI-PGF)"/>
            <person name="Goker M."/>
            <person name="Cleland D."/>
            <person name="Saunders E."/>
            <person name="Lapidus A."/>
            <person name="Nolan M."/>
            <person name="Lucas S."/>
            <person name="Hammon N."/>
            <person name="Deshpande S."/>
            <person name="Cheng J.F."/>
            <person name="Tapia R."/>
            <person name="Han C."/>
            <person name="Goodwin L."/>
            <person name="Pitluck S."/>
            <person name="Liolios K."/>
            <person name="Pagani I."/>
            <person name="Ivanova N."/>
            <person name="Mavromatis K."/>
            <person name="Pati A."/>
            <person name="Chen A."/>
            <person name="Palaniappan K."/>
            <person name="Land M."/>
            <person name="Hauser L."/>
            <person name="Chang Y.J."/>
            <person name="Jeffries C.D."/>
            <person name="Detter J.C."/>
            <person name="Beck B."/>
            <person name="Woyke T."/>
            <person name="Bristow J."/>
            <person name="Eisen J.A."/>
            <person name="Markowitz V."/>
            <person name="Hugenholtz P."/>
            <person name="Kyrpides N.C."/>
            <person name="Klenk H.P."/>
        </authorList>
    </citation>
    <scope>NUCLEOTIDE SEQUENCE [LARGE SCALE GENOMIC DNA]</scope>
    <source>
        <strain evidence="14">ATCC 43644 / DSM 9630 / IS1B</strain>
    </source>
</reference>
<dbReference type="InterPro" id="IPR004476">
    <property type="entry name" value="RNase_II/RNase_R"/>
</dbReference>
<dbReference type="Proteomes" id="UP000008631">
    <property type="component" value="Chromosome"/>
</dbReference>
<accession>E8R6H7</accession>
<dbReference type="Pfam" id="PF08206">
    <property type="entry name" value="OB_RNB"/>
    <property type="match status" value="1"/>
</dbReference>
<dbReference type="InParanoid" id="E8R6H7"/>
<evidence type="ECO:0000259" key="12">
    <source>
        <dbReference type="SMART" id="SM00955"/>
    </source>
</evidence>
<evidence type="ECO:0000256" key="10">
    <source>
        <dbReference type="SAM" id="MobiDB-lite"/>
    </source>
</evidence>
<feature type="domain" description="RNB" evidence="12">
    <location>
        <begin position="318"/>
        <end position="645"/>
    </location>
</feature>
<keyword evidence="7 8" id="KW-0694">RNA-binding</keyword>
<feature type="domain" description="S1 motif" evidence="11">
    <location>
        <begin position="688"/>
        <end position="771"/>
    </location>
</feature>
<dbReference type="HAMAP" id="MF_01895">
    <property type="entry name" value="RNase_R"/>
    <property type="match status" value="1"/>
</dbReference>
<dbReference type="Pfam" id="PF00773">
    <property type="entry name" value="RNB"/>
    <property type="match status" value="1"/>
</dbReference>
<dbReference type="GO" id="GO:0008859">
    <property type="term" value="F:exoribonuclease II activity"/>
    <property type="evidence" value="ECO:0007669"/>
    <property type="project" value="UniProtKB-UniRule"/>
</dbReference>
<keyword evidence="9" id="KW-0175">Coiled coil</keyword>
<dbReference type="GO" id="GO:0005829">
    <property type="term" value="C:cytosol"/>
    <property type="evidence" value="ECO:0007669"/>
    <property type="project" value="TreeGrafter"/>
</dbReference>
<dbReference type="InterPro" id="IPR040476">
    <property type="entry name" value="CSD2"/>
</dbReference>
<dbReference type="eggNOG" id="COG0557">
    <property type="taxonomic scope" value="Bacteria"/>
</dbReference>
<dbReference type="RefSeq" id="WP_013565176.1">
    <property type="nucleotide sequence ID" value="NC_014962.1"/>
</dbReference>
<keyword evidence="6 8" id="KW-0269">Exonuclease</keyword>
<dbReference type="InterPro" id="IPR013223">
    <property type="entry name" value="RNase_B_OB_dom"/>
</dbReference>
<proteinExistence type="inferred from homology"/>
<gene>
    <name evidence="8" type="primary">rnr</name>
    <name evidence="13" type="ordered locus">Isop_2310</name>
</gene>
<dbReference type="InterPro" id="IPR012340">
    <property type="entry name" value="NA-bd_OB-fold"/>
</dbReference>
<evidence type="ECO:0000256" key="7">
    <source>
        <dbReference type="ARBA" id="ARBA00022884"/>
    </source>
</evidence>
<evidence type="ECO:0000313" key="13">
    <source>
        <dbReference type="EMBL" id="ADV62888.1"/>
    </source>
</evidence>
<dbReference type="HOGENOM" id="CLU_002333_7_0_0"/>
<evidence type="ECO:0000256" key="3">
    <source>
        <dbReference type="ARBA" id="ARBA00022490"/>
    </source>
</evidence>
<feature type="coiled-coil region" evidence="9">
    <location>
        <begin position="655"/>
        <end position="682"/>
    </location>
</feature>
<keyword evidence="3 8" id="KW-0963">Cytoplasm</keyword>
<evidence type="ECO:0000256" key="1">
    <source>
        <dbReference type="ARBA" id="ARBA00001849"/>
    </source>
</evidence>
<dbReference type="Gene3D" id="2.40.50.140">
    <property type="entry name" value="Nucleic acid-binding proteins"/>
    <property type="match status" value="2"/>
</dbReference>
<dbReference type="GO" id="GO:0006402">
    <property type="term" value="P:mRNA catabolic process"/>
    <property type="evidence" value="ECO:0007669"/>
    <property type="project" value="TreeGrafter"/>
</dbReference>
<dbReference type="EC" id="3.1.13.1" evidence="8"/>
<keyword evidence="4 8" id="KW-0540">Nuclease</keyword>
<evidence type="ECO:0000256" key="5">
    <source>
        <dbReference type="ARBA" id="ARBA00022801"/>
    </source>
</evidence>
<dbReference type="GO" id="GO:0003723">
    <property type="term" value="F:RNA binding"/>
    <property type="evidence" value="ECO:0007669"/>
    <property type="project" value="UniProtKB-UniRule"/>
</dbReference>
<sequence>MSNDYAARVMEWAGRPNCRPLRLRALFHYFELPDEEYPAFRRTVKALIRSGALLVGRDKAIRLAAFRTRPLEGFTSLDATLVQPQGGMDWDEHDGDPDMREWERLLEAKWVNTRRGVRETSDAVLTGTFKRTSKGFGFVRPRGVTDRRHDIFIPAEFTLDAASGDLVEARLVRRPRGGWLSNREGRLTRVVQRASGTFVGTYQVQGRRAFVVVDGLKFEEPIPVGDPGAKGARHGDKVAIELARYPTPHHPGQGVVVEVLGPRGVPGVDTLTIIRTFNLPDRFDDLTIAHAREVVLSYVGPDEEDSHATAVRNPRCRRHDLRHLPTVTIDPVDARDFDDAISLERDARGHWTLRVHVADVSALVAPGSPMDVEARARGTSVYLPDRVLPMLPEALSNGIASLQPGEERQAVTVTLDLTPEGIVTAAQFARTWIRVDRRFTYEEAHAIMTNAFDAPEDLAEEHRTLLMQMLELAMILRDRRFRRGALELTMPETKLLLDDQGKVAGARLESHDESHQVIEEFMLAANEAVANYLAQHEVPFLRRCHEDPDPAKLDQFAEFVRGLGLTLDQPQSRSELQRVLDQTASTPLRHAVHYALLRSLKQATYTPESEGHYALASREYCHFTSPIRRYPDLLVHRQLTALIEGRRPMDDQGQLEALADHCNKTERRAEAAERDLIRLKMLNLLSDHVGREYHAIVTGVEDFALFCQLVELPAEGKIPLEALPPDLYDYDSRGHSLTARRKGTRYRLGDGLIVKIRRVDPDKRLLEFAPVADPVSPERWGNQGAAHAGEPLTHQITLNRRPRPSVRRKHRPKPPNRVRPCGRRKR</sequence>
<evidence type="ECO:0000313" key="14">
    <source>
        <dbReference type="Proteomes" id="UP000008631"/>
    </source>
</evidence>
<dbReference type="STRING" id="575540.Isop_2310"/>
<keyword evidence="14" id="KW-1185">Reference proteome</keyword>
<dbReference type="InterPro" id="IPR003029">
    <property type="entry name" value="S1_domain"/>
</dbReference>
<dbReference type="NCBIfam" id="TIGR00358">
    <property type="entry name" value="3_prime_RNase"/>
    <property type="match status" value="1"/>
</dbReference>
<dbReference type="EMBL" id="CP002353">
    <property type="protein sequence ID" value="ADV62888.1"/>
    <property type="molecule type" value="Genomic_DNA"/>
</dbReference>
<feature type="region of interest" description="Disordered" evidence="10">
    <location>
        <begin position="777"/>
        <end position="826"/>
    </location>
</feature>
<dbReference type="PANTHER" id="PTHR23355">
    <property type="entry name" value="RIBONUCLEASE"/>
    <property type="match status" value="1"/>
</dbReference>
<dbReference type="Pfam" id="PF17876">
    <property type="entry name" value="CSD2"/>
    <property type="match status" value="1"/>
</dbReference>
<comment type="subcellular location">
    <subcellularLocation>
        <location evidence="2 8">Cytoplasm</location>
    </subcellularLocation>
</comment>
<organism evidence="13 14">
    <name type="scientific">Isosphaera pallida (strain ATCC 43644 / DSM 9630 / IS1B)</name>
    <dbReference type="NCBI Taxonomy" id="575540"/>
    <lineage>
        <taxon>Bacteria</taxon>
        <taxon>Pseudomonadati</taxon>
        <taxon>Planctomycetota</taxon>
        <taxon>Planctomycetia</taxon>
        <taxon>Isosphaerales</taxon>
        <taxon>Isosphaeraceae</taxon>
        <taxon>Isosphaera</taxon>
    </lineage>
</organism>
<comment type="similarity">
    <text evidence="8">Belongs to the RNR ribonuclease family. RNase R subfamily.</text>
</comment>
<evidence type="ECO:0000256" key="9">
    <source>
        <dbReference type="SAM" id="Coils"/>
    </source>
</evidence>
<name>E8R6H7_ISOPI</name>
<evidence type="ECO:0000256" key="6">
    <source>
        <dbReference type="ARBA" id="ARBA00022839"/>
    </source>
</evidence>
<dbReference type="KEGG" id="ipa:Isop_2310"/>
<evidence type="ECO:0000256" key="8">
    <source>
        <dbReference type="HAMAP-Rule" id="MF_01895"/>
    </source>
</evidence>
<dbReference type="SMART" id="SM00316">
    <property type="entry name" value="S1"/>
    <property type="match status" value="1"/>
</dbReference>
<dbReference type="FunCoup" id="E8R6H7">
    <property type="interactions" value="474"/>
</dbReference>
<dbReference type="InterPro" id="IPR001900">
    <property type="entry name" value="RNase_II/R"/>
</dbReference>
<dbReference type="SMART" id="SM00955">
    <property type="entry name" value="RNB"/>
    <property type="match status" value="1"/>
</dbReference>
<reference key="1">
    <citation type="submission" date="2010-11" db="EMBL/GenBank/DDBJ databases">
        <title>The complete sequence of chromosome of Isophaera pallida ATCC 43644.</title>
        <authorList>
            <consortium name="US DOE Joint Genome Institute (JGI-PGF)"/>
            <person name="Lucas S."/>
            <person name="Copeland A."/>
            <person name="Lapidus A."/>
            <person name="Bruce D."/>
            <person name="Goodwin L."/>
            <person name="Pitluck S."/>
            <person name="Kyrpides N."/>
            <person name="Mavromatis K."/>
            <person name="Pagani I."/>
            <person name="Ivanova N."/>
            <person name="Saunders E."/>
            <person name="Brettin T."/>
            <person name="Detter J.C."/>
            <person name="Han C."/>
            <person name="Tapia R."/>
            <person name="Land M."/>
            <person name="Hauser L."/>
            <person name="Markowitz V."/>
            <person name="Cheng J.-F."/>
            <person name="Hugenholtz P."/>
            <person name="Woyke T."/>
            <person name="Wu D."/>
            <person name="Eisen J.A."/>
        </authorList>
    </citation>
    <scope>NUCLEOTIDE SEQUENCE</scope>
    <source>
        <strain>ATCC 43644</strain>
    </source>
</reference>
<dbReference type="InterPro" id="IPR050180">
    <property type="entry name" value="RNR_Ribonuclease"/>
</dbReference>
<dbReference type="SUPFAM" id="SSF50249">
    <property type="entry name" value="Nucleic acid-binding proteins"/>
    <property type="match status" value="4"/>
</dbReference>
<feature type="compositionally biased region" description="Basic residues" evidence="10">
    <location>
        <begin position="800"/>
        <end position="826"/>
    </location>
</feature>
<protein>
    <recommendedName>
        <fullName evidence="8">Ribonuclease R</fullName>
        <shortName evidence="8">RNase R</shortName>
        <ecNumber evidence="8">3.1.13.1</ecNumber>
    </recommendedName>
</protein>
<comment type="catalytic activity">
    <reaction evidence="1 8">
        <text>Exonucleolytic cleavage in the 3'- to 5'-direction to yield nucleoside 5'-phosphates.</text>
        <dbReference type="EC" id="3.1.13.1"/>
    </reaction>
</comment>
<dbReference type="PANTHER" id="PTHR23355:SF9">
    <property type="entry name" value="DIS3-LIKE EXONUCLEASE 2"/>
    <property type="match status" value="1"/>
</dbReference>
<keyword evidence="5 8" id="KW-0378">Hydrolase</keyword>
<evidence type="ECO:0000256" key="4">
    <source>
        <dbReference type="ARBA" id="ARBA00022722"/>
    </source>
</evidence>
<dbReference type="InterPro" id="IPR011805">
    <property type="entry name" value="RNase_R"/>
</dbReference>